<comment type="cofactor">
    <cofactor evidence="1">
        <name>Co(2+)</name>
        <dbReference type="ChEBI" id="CHEBI:48828"/>
    </cofactor>
</comment>
<comment type="caution">
    <text evidence="18">The sequence shown here is derived from an EMBL/GenBank/DDBJ whole genome shotgun (WGS) entry which is preliminary data.</text>
</comment>
<keyword evidence="6" id="KW-0862">Zinc</keyword>
<name>F9ERB8_9FUSO</name>
<evidence type="ECO:0000256" key="17">
    <source>
        <dbReference type="ARBA" id="ARBA00078074"/>
    </source>
</evidence>
<evidence type="ECO:0000256" key="10">
    <source>
        <dbReference type="ARBA" id="ARBA00038976"/>
    </source>
</evidence>
<dbReference type="FunFam" id="3.40.630.10:FF:000015">
    <property type="entry name" value="Aminoacyl-histidine dipeptidase PepD"/>
    <property type="match status" value="1"/>
</dbReference>
<dbReference type="PRINTS" id="PR00934">
    <property type="entry name" value="XHISDIPTASE"/>
</dbReference>
<dbReference type="EMBL" id="AFQD01000542">
    <property type="protein sequence ID" value="EGQ77742.1"/>
    <property type="molecule type" value="Genomic_DNA"/>
</dbReference>
<evidence type="ECO:0000256" key="11">
    <source>
        <dbReference type="ARBA" id="ARBA00044252"/>
    </source>
</evidence>
<evidence type="ECO:0000313" key="18">
    <source>
        <dbReference type="EMBL" id="EGQ77742.1"/>
    </source>
</evidence>
<evidence type="ECO:0000256" key="5">
    <source>
        <dbReference type="ARBA" id="ARBA00022801"/>
    </source>
</evidence>
<gene>
    <name evidence="18" type="primary">pepD3</name>
    <name evidence="18" type="ORF">HMPREF9094_2473</name>
</gene>
<comment type="catalytic activity">
    <reaction evidence="9">
        <text>Hydrolysis of dipeptides, preferentially hydrophobic dipeptides including prolyl amino acids.</text>
        <dbReference type="EC" id="3.4.13.18"/>
    </reaction>
</comment>
<organism evidence="18 19">
    <name type="scientific">Fusobacterium animalis ATCC 51191</name>
    <dbReference type="NCBI Taxonomy" id="997347"/>
    <lineage>
        <taxon>Bacteria</taxon>
        <taxon>Fusobacteriati</taxon>
        <taxon>Fusobacteriota</taxon>
        <taxon>Fusobacteriia</taxon>
        <taxon>Fusobacteriales</taxon>
        <taxon>Fusobacteriaceae</taxon>
        <taxon>Fusobacterium</taxon>
    </lineage>
</organism>
<reference evidence="18 19" key="1">
    <citation type="submission" date="2011-05" db="EMBL/GenBank/DDBJ databases">
        <authorList>
            <person name="Muzny D."/>
            <person name="Qin X."/>
            <person name="Deng J."/>
            <person name="Jiang H."/>
            <person name="Liu Y."/>
            <person name="Qu J."/>
            <person name="Song X.-Z."/>
            <person name="Zhang L."/>
            <person name="Thornton R."/>
            <person name="Coyle M."/>
            <person name="Francisco L."/>
            <person name="Jackson L."/>
            <person name="Javaid M."/>
            <person name="Korchina V."/>
            <person name="Kovar C."/>
            <person name="Mata R."/>
            <person name="Mathew T."/>
            <person name="Ngo R."/>
            <person name="Nguyen L."/>
            <person name="Nguyen N."/>
            <person name="Okwuonu G."/>
            <person name="Ongeri F."/>
            <person name="Pham C."/>
            <person name="Simmons D."/>
            <person name="Wilczek-Boney K."/>
            <person name="Hale W."/>
            <person name="Jakkamsetti A."/>
            <person name="Pham P."/>
            <person name="Ruth R."/>
            <person name="San Lucas F."/>
            <person name="Warren J."/>
            <person name="Zhang J."/>
            <person name="Zhao Z."/>
            <person name="Zhou C."/>
            <person name="Zhu D."/>
            <person name="Lee S."/>
            <person name="Bess C."/>
            <person name="Blankenburg K."/>
            <person name="Forbes L."/>
            <person name="Fu Q."/>
            <person name="Gubbala S."/>
            <person name="Hirani K."/>
            <person name="Jayaseelan J.C."/>
            <person name="Lara F."/>
            <person name="Munidasa M."/>
            <person name="Palculict T."/>
            <person name="Patil S."/>
            <person name="Pu L.-L."/>
            <person name="Saada N."/>
            <person name="Tang L."/>
            <person name="Weissenberger G."/>
            <person name="Zhu Y."/>
            <person name="Hemphill L."/>
            <person name="Shang Y."/>
            <person name="Youmans B."/>
            <person name="Ayvaz T."/>
            <person name="Ross M."/>
            <person name="Santibanez J."/>
            <person name="Aqrawi P."/>
            <person name="Gross S."/>
            <person name="Joshi V."/>
            <person name="Fowler G."/>
            <person name="Nazareth L."/>
            <person name="Reid J."/>
            <person name="Worley K."/>
            <person name="Petrosino J."/>
            <person name="Highlander S."/>
            <person name="Gibbs R."/>
        </authorList>
    </citation>
    <scope>NUCLEOTIDE SEQUENCE [LARGE SCALE GENOMIC DNA]</scope>
    <source>
        <strain evidence="18 19">ATCC 51191</strain>
    </source>
</reference>
<keyword evidence="18" id="KW-0224">Dipeptidase</keyword>
<evidence type="ECO:0000256" key="9">
    <source>
        <dbReference type="ARBA" id="ARBA00036421"/>
    </source>
</evidence>
<evidence type="ECO:0000256" key="1">
    <source>
        <dbReference type="ARBA" id="ARBA00001941"/>
    </source>
</evidence>
<evidence type="ECO:0000256" key="2">
    <source>
        <dbReference type="ARBA" id="ARBA00001947"/>
    </source>
</evidence>
<evidence type="ECO:0000256" key="6">
    <source>
        <dbReference type="ARBA" id="ARBA00022833"/>
    </source>
</evidence>
<dbReference type="PATRIC" id="fig|997347.4.peg.2224"/>
<dbReference type="GO" id="GO:0006508">
    <property type="term" value="P:proteolysis"/>
    <property type="evidence" value="ECO:0007669"/>
    <property type="project" value="UniProtKB-KW"/>
</dbReference>
<dbReference type="GO" id="GO:0070573">
    <property type="term" value="F:metallodipeptidase activity"/>
    <property type="evidence" value="ECO:0007669"/>
    <property type="project" value="TreeGrafter"/>
</dbReference>
<dbReference type="GO" id="GO:0005829">
    <property type="term" value="C:cytosol"/>
    <property type="evidence" value="ECO:0007669"/>
    <property type="project" value="TreeGrafter"/>
</dbReference>
<evidence type="ECO:0000256" key="16">
    <source>
        <dbReference type="ARBA" id="ARBA00077688"/>
    </source>
</evidence>
<dbReference type="GO" id="GO:0046872">
    <property type="term" value="F:metal ion binding"/>
    <property type="evidence" value="ECO:0007669"/>
    <property type="project" value="UniProtKB-KW"/>
</dbReference>
<keyword evidence="7" id="KW-0482">Metalloprotease</keyword>
<keyword evidence="19" id="KW-1185">Reference proteome</keyword>
<dbReference type="MEROPS" id="M20.012"/>
<dbReference type="EC" id="3.4.13.18" evidence="10"/>
<protein>
    <recommendedName>
        <fullName evidence="13">Cytosol non-specific dipeptidase</fullName>
        <ecNumber evidence="10">3.4.13.18</ecNumber>
    </recommendedName>
    <alternativeName>
        <fullName evidence="16">Aminoacyl-histidine dipeptidase</fullName>
    </alternativeName>
    <alternativeName>
        <fullName evidence="15">Beta-alanyl-histidine dipeptidase</fullName>
    </alternativeName>
    <alternativeName>
        <fullName evidence="14">Carnosinase</fullName>
    </alternativeName>
    <alternativeName>
        <fullName evidence="11">Peptidase D</fullName>
    </alternativeName>
    <alternativeName>
        <fullName evidence="17">Xaa-His dipeptidase</fullName>
    </alternativeName>
</protein>
<accession>F9ERB8</accession>
<evidence type="ECO:0000256" key="8">
    <source>
        <dbReference type="ARBA" id="ARBA00023285"/>
    </source>
</evidence>
<evidence type="ECO:0000256" key="12">
    <source>
        <dbReference type="ARBA" id="ARBA00061423"/>
    </source>
</evidence>
<dbReference type="Proteomes" id="UP000005392">
    <property type="component" value="Unassembled WGS sequence"/>
</dbReference>
<evidence type="ECO:0000256" key="3">
    <source>
        <dbReference type="ARBA" id="ARBA00022670"/>
    </source>
</evidence>
<dbReference type="Gene3D" id="3.40.630.10">
    <property type="entry name" value="Zn peptidases"/>
    <property type="match status" value="1"/>
</dbReference>
<dbReference type="PANTHER" id="PTHR43501">
    <property type="entry name" value="CYTOSOL NON-SPECIFIC DIPEPTIDASE"/>
    <property type="match status" value="1"/>
</dbReference>
<sequence length="199" mass="22259">MSNKLENLKPERVFYYFGELSRIPRESGNEQAVSNFLVDTAKKLGLEVYQDKINNVIIKKPATKGYENSTGIILQGHMDMVCEKELDSTHNFETDGLDLIVDGNYLRANKTTLGADNGIAVAMGLAILEDKNIEHPEIELLVTVEEETTMRGAMELEENILTGKMLINIDSEEEGWVTVGSAGGREVDIIFNEEKEKFD</sequence>
<keyword evidence="5 18" id="KW-0378">Hydrolase</keyword>
<keyword evidence="3" id="KW-0645">Protease</keyword>
<evidence type="ECO:0000256" key="15">
    <source>
        <dbReference type="ARBA" id="ARBA00076004"/>
    </source>
</evidence>
<evidence type="ECO:0000256" key="4">
    <source>
        <dbReference type="ARBA" id="ARBA00022723"/>
    </source>
</evidence>
<dbReference type="PANTHER" id="PTHR43501:SF1">
    <property type="entry name" value="CYTOSOL NON-SPECIFIC DIPEPTIDASE"/>
    <property type="match status" value="1"/>
</dbReference>
<keyword evidence="8" id="KW-0170">Cobalt</keyword>
<dbReference type="InterPro" id="IPR001160">
    <property type="entry name" value="Peptidase_M20C"/>
</dbReference>
<dbReference type="HOGENOM" id="CLU_072520_1_0_0"/>
<evidence type="ECO:0000256" key="14">
    <source>
        <dbReference type="ARBA" id="ARBA00075285"/>
    </source>
</evidence>
<evidence type="ECO:0000256" key="7">
    <source>
        <dbReference type="ARBA" id="ARBA00023049"/>
    </source>
</evidence>
<dbReference type="SUPFAM" id="SSF53187">
    <property type="entry name" value="Zn-dependent exopeptidases"/>
    <property type="match status" value="1"/>
</dbReference>
<proteinExistence type="inferred from homology"/>
<comment type="cofactor">
    <cofactor evidence="2">
        <name>Zn(2+)</name>
        <dbReference type="ChEBI" id="CHEBI:29105"/>
    </cofactor>
</comment>
<comment type="similarity">
    <text evidence="12">Belongs to the peptidase M20C family.</text>
</comment>
<dbReference type="Pfam" id="PF01546">
    <property type="entry name" value="Peptidase_M20"/>
    <property type="match status" value="1"/>
</dbReference>
<evidence type="ECO:0000256" key="13">
    <source>
        <dbReference type="ARBA" id="ARBA00071271"/>
    </source>
</evidence>
<dbReference type="InterPro" id="IPR002933">
    <property type="entry name" value="Peptidase_M20"/>
</dbReference>
<evidence type="ECO:0000313" key="19">
    <source>
        <dbReference type="Proteomes" id="UP000005392"/>
    </source>
</evidence>
<dbReference type="AlphaFoldDB" id="F9ERB8"/>
<keyword evidence="4" id="KW-0479">Metal-binding</keyword>